<evidence type="ECO:0000313" key="4">
    <source>
        <dbReference type="EMBL" id="GLX86299.1"/>
    </source>
</evidence>
<feature type="compositionally biased region" description="Acidic residues" evidence="3">
    <location>
        <begin position="155"/>
        <end position="174"/>
    </location>
</feature>
<keyword evidence="1" id="KW-0343">GTPase activation</keyword>
<evidence type="ECO:0000256" key="3">
    <source>
        <dbReference type="SAM" id="MobiDB-lite"/>
    </source>
</evidence>
<protein>
    <submittedName>
        <fullName evidence="4">Der GTPase-activating protein YihI</fullName>
    </submittedName>
</protein>
<sequence>MTRKKKSRKPGRGSSGIIKTDENSTFDVEKRIRKKTGNKPGSRQQVVVNKQTNSSQAKKDSRVGSKKPIALIKTPEKAPATHKTSKSSPLPKVAAVTVAESADSKLWQELEQIEQNPDLLRIVEKMDLEQALEEHEVDLYNDLMARHAELSDQLGIDDEEQDEIDDDAPLSEDDLWNKFNDEDYDFEQ</sequence>
<reference evidence="4 5" key="1">
    <citation type="submission" date="2023-03" db="EMBL/GenBank/DDBJ databases">
        <title>Thalassotalea loyana LMG 22536T draft genome sequence.</title>
        <authorList>
            <person name="Sawabe T."/>
        </authorList>
    </citation>
    <scope>NUCLEOTIDE SEQUENCE [LARGE SCALE GENOMIC DNA]</scope>
    <source>
        <strain evidence="4 5">LMG 22536</strain>
    </source>
</reference>
<keyword evidence="2" id="KW-0690">Ribosome biogenesis</keyword>
<name>A0ABQ6HFU3_9GAMM</name>
<evidence type="ECO:0000256" key="1">
    <source>
        <dbReference type="ARBA" id="ARBA00022468"/>
    </source>
</evidence>
<dbReference type="NCBIfam" id="NF003560">
    <property type="entry name" value="PRK05244.1-1"/>
    <property type="match status" value="1"/>
</dbReference>
<dbReference type="RefSeq" id="WP_284299170.1">
    <property type="nucleotide sequence ID" value="NZ_BSSV01000005.1"/>
</dbReference>
<evidence type="ECO:0000256" key="2">
    <source>
        <dbReference type="ARBA" id="ARBA00022517"/>
    </source>
</evidence>
<feature type="compositionally biased region" description="Polar residues" evidence="3">
    <location>
        <begin position="39"/>
        <end position="56"/>
    </location>
</feature>
<comment type="caution">
    <text evidence="4">The sequence shown here is derived from an EMBL/GenBank/DDBJ whole genome shotgun (WGS) entry which is preliminary data.</text>
</comment>
<dbReference type="Pfam" id="PF04220">
    <property type="entry name" value="YihI"/>
    <property type="match status" value="1"/>
</dbReference>
<dbReference type="InterPro" id="IPR007336">
    <property type="entry name" value="YihI"/>
</dbReference>
<dbReference type="EMBL" id="BSSV01000005">
    <property type="protein sequence ID" value="GLX86299.1"/>
    <property type="molecule type" value="Genomic_DNA"/>
</dbReference>
<feature type="region of interest" description="Disordered" evidence="3">
    <location>
        <begin position="1"/>
        <end position="92"/>
    </location>
</feature>
<evidence type="ECO:0000313" key="5">
    <source>
        <dbReference type="Proteomes" id="UP001157134"/>
    </source>
</evidence>
<dbReference type="Proteomes" id="UP001157134">
    <property type="component" value="Unassembled WGS sequence"/>
</dbReference>
<accession>A0ABQ6HFU3</accession>
<feature type="compositionally biased region" description="Basic residues" evidence="3">
    <location>
        <begin position="1"/>
        <end position="11"/>
    </location>
</feature>
<organism evidence="4 5">
    <name type="scientific">Thalassotalea loyana</name>
    <dbReference type="NCBI Taxonomy" id="280483"/>
    <lineage>
        <taxon>Bacteria</taxon>
        <taxon>Pseudomonadati</taxon>
        <taxon>Pseudomonadota</taxon>
        <taxon>Gammaproteobacteria</taxon>
        <taxon>Alteromonadales</taxon>
        <taxon>Colwelliaceae</taxon>
        <taxon>Thalassotalea</taxon>
    </lineage>
</organism>
<proteinExistence type="predicted"/>
<feature type="region of interest" description="Disordered" evidence="3">
    <location>
        <begin position="151"/>
        <end position="188"/>
    </location>
</feature>
<keyword evidence="5" id="KW-1185">Reference proteome</keyword>
<gene>
    <name evidence="4" type="primary">yihI</name>
    <name evidence="4" type="ORF">tloyanaT_25520</name>
</gene>
<feature type="compositionally biased region" description="Basic and acidic residues" evidence="3">
    <location>
        <begin position="19"/>
        <end position="30"/>
    </location>
</feature>